<dbReference type="FunFam" id="3.40.50.10890:FF:000001">
    <property type="entry name" value="Cleavage and polyadenylation specificity factor subunit 3"/>
    <property type="match status" value="1"/>
</dbReference>
<dbReference type="Pfam" id="PF07521">
    <property type="entry name" value="RMMBL"/>
    <property type="match status" value="1"/>
</dbReference>
<evidence type="ECO:0000256" key="7">
    <source>
        <dbReference type="ARBA" id="ARBA00022801"/>
    </source>
</evidence>
<comment type="caution">
    <text evidence="15">The sequence shown here is derived from an EMBL/GenBank/DDBJ whole genome shotgun (WGS) entry which is preliminary data.</text>
</comment>
<comment type="similarity">
    <text evidence="2">Belongs to the metallo-beta-lactamase superfamily. RNA-metabolizing metallo-beta-lactamase-like family. CPSF2/YSH1 subfamily.</text>
</comment>
<feature type="domain" description="Metallo-beta-lactamase" evidence="12">
    <location>
        <begin position="26"/>
        <end position="243"/>
    </location>
</feature>
<sequence length="779" mass="88748">MVTVRQKLIENENFRFIGLGGSNEVGRSCHIIEFRGKTIMLDAGIHPAYRGMLSLPFYDLYDLSKVDVLLISHFHLDHVASLPYVLQKTNFKGRVIMTHPTKAIYRWLMRDFVKVTTIADEFLVRDDTSNLFTDEDLINSFDKIETIDYHSTIEIAGIKITAFHAGHVLGAAMFQIDIGGINILFTGDYSRELDRHLNSAEIPNKKIDILIVESTFGTATQQPRKSREKKLTTLIHDTVKKGGRVLLPVFALGRAQELMLILDEYWAQNNDELGYGKVPIYYASDLAKKCLNVFQTYINMMNDDIRTKFRDSKSNPFNFKHISYLKNLDNFRDLGPSVMLASPGMLQSGVSREILEKWCPDFKNLVLVTGYSVEGTMAKFLMMQPDTIPSYENPDINITRKCRVEEITFAAHVDFLENLDFIEKINAKNIILVHGESTPMGRLKSALLSKFKHFKKTENEVKVHTPFNGVAVDIKFQRDKVATLVGSVFEDVSKKLQSTGINKDEVVNDESDETEVETGIKVNGLLVNNTENFEIDFVAVDNIREFHSDLKTTIVKERQSVKVHCKKELIYWHITQMYNDIKVLQDDENVSLQFDESKEFDEKTSVLKLEILNALFLTIEGDLATLEWSQSMLNDVLADSLMTILLSLDSMPISVKMSHKEHSHGDAKHEEIAEAALIKQEPLLEKIEKMSMREKEYIEKLTIVADLFKEQFADTFKLQIPEDLFDLDTSEIKGILNVGSHKAVIDFKTFKIEECSSNALKGRIEALLNICEDILSPVI</sequence>
<comment type="subcellular location">
    <subcellularLocation>
        <location evidence="1">Nucleus</location>
    </subcellularLocation>
</comment>
<dbReference type="GO" id="GO:0005847">
    <property type="term" value="C:mRNA cleavage and polyadenylation specificity factor complex"/>
    <property type="evidence" value="ECO:0007669"/>
    <property type="project" value="TreeGrafter"/>
</dbReference>
<reference evidence="16" key="1">
    <citation type="journal article" date="2016" name="Genome Announc.">
        <title>Genome sequences of three species of Hanseniaspora isolated from spontaneous wine fermentations.</title>
        <authorList>
            <person name="Sternes P.R."/>
            <person name="Lee D."/>
            <person name="Kutyna D.R."/>
            <person name="Borneman A.R."/>
        </authorList>
    </citation>
    <scope>NUCLEOTIDE SEQUENCE [LARGE SCALE GENOMIC DNA]</scope>
    <source>
        <strain evidence="16">AWRI3580</strain>
    </source>
</reference>
<evidence type="ECO:0000259" key="12">
    <source>
        <dbReference type="SMART" id="SM00849"/>
    </source>
</evidence>
<evidence type="ECO:0000256" key="9">
    <source>
        <dbReference type="ARBA" id="ARBA00032592"/>
    </source>
</evidence>
<organism evidence="15 16">
    <name type="scientific">Hanseniaspora uvarum</name>
    <name type="common">Yeast</name>
    <name type="synonym">Kloeckera apiculata</name>
    <dbReference type="NCBI Taxonomy" id="29833"/>
    <lineage>
        <taxon>Eukaryota</taxon>
        <taxon>Fungi</taxon>
        <taxon>Dikarya</taxon>
        <taxon>Ascomycota</taxon>
        <taxon>Saccharomycotina</taxon>
        <taxon>Saccharomycetes</taxon>
        <taxon>Saccharomycodales</taxon>
        <taxon>Saccharomycodaceae</taxon>
        <taxon>Hanseniaspora</taxon>
    </lineage>
</organism>
<dbReference type="SMART" id="SM01098">
    <property type="entry name" value="CPSF73-100_C"/>
    <property type="match status" value="1"/>
</dbReference>
<dbReference type="VEuPathDB" id="FungiDB:AWRI3580_g2110"/>
<gene>
    <name evidence="15" type="ORF">AWRI3580_g2110</name>
</gene>
<keyword evidence="8" id="KW-0539">Nucleus</keyword>
<evidence type="ECO:0000256" key="3">
    <source>
        <dbReference type="ARBA" id="ARBA00018311"/>
    </source>
</evidence>
<dbReference type="PANTHER" id="PTHR11203:SF11">
    <property type="entry name" value="CLEAVAGE AND POLYADENYLATION SPECIFICITY FACTOR SUBUNIT 3"/>
    <property type="match status" value="1"/>
</dbReference>
<accession>A0A1E5RQL2</accession>
<dbReference type="Gene3D" id="3.60.15.10">
    <property type="entry name" value="Ribonuclease Z/Hydroxyacylglutathione hydrolase-like"/>
    <property type="match status" value="1"/>
</dbReference>
<evidence type="ECO:0000256" key="1">
    <source>
        <dbReference type="ARBA" id="ARBA00004123"/>
    </source>
</evidence>
<dbReference type="InterPro" id="IPR022712">
    <property type="entry name" value="Beta_Casp"/>
</dbReference>
<keyword evidence="5" id="KW-0540">Nuclease</keyword>
<evidence type="ECO:0000256" key="8">
    <source>
        <dbReference type="ARBA" id="ARBA00023242"/>
    </source>
</evidence>
<evidence type="ECO:0000259" key="13">
    <source>
        <dbReference type="SMART" id="SM01027"/>
    </source>
</evidence>
<dbReference type="InterPro" id="IPR050698">
    <property type="entry name" value="MBL"/>
</dbReference>
<dbReference type="Pfam" id="PF10996">
    <property type="entry name" value="Beta-Casp"/>
    <property type="match status" value="1"/>
</dbReference>
<dbReference type="Pfam" id="PF16661">
    <property type="entry name" value="Lactamase_B_6"/>
    <property type="match status" value="1"/>
</dbReference>
<keyword evidence="16" id="KW-1185">Reference proteome</keyword>
<dbReference type="EMBL" id="LPNN01000004">
    <property type="protein sequence ID" value="OEJ89140.1"/>
    <property type="molecule type" value="Genomic_DNA"/>
</dbReference>
<name>A0A1E5RQL2_HANUV</name>
<feature type="domain" description="Beta-Casp" evidence="13">
    <location>
        <begin position="255"/>
        <end position="381"/>
    </location>
</feature>
<evidence type="ECO:0000256" key="2">
    <source>
        <dbReference type="ARBA" id="ARBA00010624"/>
    </source>
</evidence>
<keyword evidence="6" id="KW-0255">Endonuclease</keyword>
<dbReference type="GO" id="GO:0004534">
    <property type="term" value="F:5'-3' RNA exonuclease activity"/>
    <property type="evidence" value="ECO:0007669"/>
    <property type="project" value="TreeGrafter"/>
</dbReference>
<evidence type="ECO:0000256" key="6">
    <source>
        <dbReference type="ARBA" id="ARBA00022759"/>
    </source>
</evidence>
<dbReference type="SMART" id="SM00849">
    <property type="entry name" value="Lactamase_B"/>
    <property type="match status" value="1"/>
</dbReference>
<dbReference type="Gene3D" id="3.40.50.10890">
    <property type="match status" value="1"/>
</dbReference>
<dbReference type="GO" id="GO:0003723">
    <property type="term" value="F:RNA binding"/>
    <property type="evidence" value="ECO:0007669"/>
    <property type="project" value="TreeGrafter"/>
</dbReference>
<dbReference type="STRING" id="29833.A0A1E5RQL2"/>
<protein>
    <recommendedName>
        <fullName evidence="3">Endoribonuclease YSH1</fullName>
    </recommendedName>
    <alternativeName>
        <fullName evidence="10">Endoribonuclease ysh1</fullName>
    </alternativeName>
    <alternativeName>
        <fullName evidence="9 11">mRNA 3'-end-processing protein YSH1</fullName>
    </alternativeName>
</protein>
<dbReference type="InterPro" id="IPR036866">
    <property type="entry name" value="RibonucZ/Hydroxyglut_hydro"/>
</dbReference>
<proteinExistence type="inferred from homology"/>
<evidence type="ECO:0000256" key="4">
    <source>
        <dbReference type="ARBA" id="ARBA00022664"/>
    </source>
</evidence>
<dbReference type="SUPFAM" id="SSF56281">
    <property type="entry name" value="Metallo-hydrolase/oxidoreductase"/>
    <property type="match status" value="1"/>
</dbReference>
<dbReference type="InterPro" id="IPR011108">
    <property type="entry name" value="RMMBL"/>
</dbReference>
<dbReference type="PANTHER" id="PTHR11203">
    <property type="entry name" value="CLEAVAGE AND POLYADENYLATION SPECIFICITY FACTOR FAMILY MEMBER"/>
    <property type="match status" value="1"/>
</dbReference>
<dbReference type="SMART" id="SM01027">
    <property type="entry name" value="Beta-Casp"/>
    <property type="match status" value="1"/>
</dbReference>
<dbReference type="AlphaFoldDB" id="A0A1E5RQL2"/>
<evidence type="ECO:0000256" key="5">
    <source>
        <dbReference type="ARBA" id="ARBA00022722"/>
    </source>
</evidence>
<evidence type="ECO:0000313" key="16">
    <source>
        <dbReference type="Proteomes" id="UP000095358"/>
    </source>
</evidence>
<evidence type="ECO:0000313" key="15">
    <source>
        <dbReference type="EMBL" id="OEJ89140.1"/>
    </source>
</evidence>
<dbReference type="Proteomes" id="UP000095358">
    <property type="component" value="Unassembled WGS sequence"/>
</dbReference>
<dbReference type="GO" id="GO:0006397">
    <property type="term" value="P:mRNA processing"/>
    <property type="evidence" value="ECO:0007669"/>
    <property type="project" value="UniProtKB-KW"/>
</dbReference>
<evidence type="ECO:0000256" key="11">
    <source>
        <dbReference type="ARBA" id="ARBA00075008"/>
    </source>
</evidence>
<dbReference type="InterPro" id="IPR021718">
    <property type="entry name" value="CPSF73-100_C"/>
</dbReference>
<keyword evidence="4" id="KW-0507">mRNA processing</keyword>
<dbReference type="GO" id="GO:0004521">
    <property type="term" value="F:RNA endonuclease activity"/>
    <property type="evidence" value="ECO:0007669"/>
    <property type="project" value="TreeGrafter"/>
</dbReference>
<feature type="domain" description="Pre-mRNA 3'-end-processing endonuclease polyadenylation factor C-term" evidence="14">
    <location>
        <begin position="516"/>
        <end position="778"/>
    </location>
</feature>
<evidence type="ECO:0000259" key="14">
    <source>
        <dbReference type="SMART" id="SM01098"/>
    </source>
</evidence>
<dbReference type="InterPro" id="IPR001279">
    <property type="entry name" value="Metallo-B-lactamas"/>
</dbReference>
<dbReference type="Pfam" id="PF11718">
    <property type="entry name" value="CPSF73-100_C"/>
    <property type="match status" value="1"/>
</dbReference>
<keyword evidence="7" id="KW-0378">Hydrolase</keyword>
<dbReference type="CDD" id="cd16292">
    <property type="entry name" value="CPSF3-like_MBL-fold"/>
    <property type="match status" value="1"/>
</dbReference>
<dbReference type="OrthoDB" id="10249535at2759"/>
<evidence type="ECO:0000256" key="10">
    <source>
        <dbReference type="ARBA" id="ARBA00069466"/>
    </source>
</evidence>